<dbReference type="PANTHER" id="PTHR10489:SF956">
    <property type="entry name" value="TYPE-1 ANGIOTENSIN II RECEPTOR A"/>
    <property type="match status" value="1"/>
</dbReference>
<keyword evidence="16" id="KW-1185">Reference proteome</keyword>
<evidence type="ECO:0000259" key="14">
    <source>
        <dbReference type="PROSITE" id="PS50262"/>
    </source>
</evidence>
<comment type="function">
    <text evidence="13">Receptor for angiotensin II, a vasoconstricting peptide, which acts as a key regulator of blood pressure and sodium retention by the kidney. The activated receptor in turn couples to G-alpha proteins G(q) and thus activates phospholipase C and increases the cytosolic Ca(2+) concentrations, which in turn triggers cellular responses such as stimulation of protein kinase C.</text>
</comment>
<evidence type="ECO:0000256" key="12">
    <source>
        <dbReference type="RuleBase" id="RU000688"/>
    </source>
</evidence>
<dbReference type="PROSITE" id="PS50262">
    <property type="entry name" value="G_PROTEIN_RECEP_F1_2"/>
    <property type="match status" value="1"/>
</dbReference>
<dbReference type="AlphaFoldDB" id="A0A401NH56"/>
<reference evidence="15 16" key="1">
    <citation type="journal article" date="2018" name="Nat. Ecol. Evol.">
        <title>Shark genomes provide insights into elasmobranch evolution and the origin of vertebrates.</title>
        <authorList>
            <person name="Hara Y"/>
            <person name="Yamaguchi K"/>
            <person name="Onimaru K"/>
            <person name="Kadota M"/>
            <person name="Koyanagi M"/>
            <person name="Keeley SD"/>
            <person name="Tatsumi K"/>
            <person name="Tanaka K"/>
            <person name="Motone F"/>
            <person name="Kageyama Y"/>
            <person name="Nozu R"/>
            <person name="Adachi N"/>
            <person name="Nishimura O"/>
            <person name="Nakagawa R"/>
            <person name="Tanegashima C"/>
            <person name="Kiyatake I"/>
            <person name="Matsumoto R"/>
            <person name="Murakumo K"/>
            <person name="Nishida K"/>
            <person name="Terakita A"/>
            <person name="Kuratani S"/>
            <person name="Sato K"/>
            <person name="Hyodo S Kuraku.S."/>
        </authorList>
    </citation>
    <scope>NUCLEOTIDE SEQUENCE [LARGE SCALE GENOMIC DNA]</scope>
</reference>
<dbReference type="GO" id="GO:0019229">
    <property type="term" value="P:regulation of vasoconstriction"/>
    <property type="evidence" value="ECO:0007669"/>
    <property type="project" value="UniProtKB-UniRule"/>
</dbReference>
<evidence type="ECO:0000256" key="2">
    <source>
        <dbReference type="ARBA" id="ARBA00022475"/>
    </source>
</evidence>
<dbReference type="SUPFAM" id="SSF81321">
    <property type="entry name" value="Family A G protein-coupled receptor-like"/>
    <property type="match status" value="1"/>
</dbReference>
<keyword evidence="9" id="KW-0325">Glycoprotein</keyword>
<dbReference type="InterPro" id="IPR017452">
    <property type="entry name" value="GPCR_Rhodpsn_7TM"/>
</dbReference>
<protein>
    <recommendedName>
        <fullName evidence="13">Type-1 angiotensin II receptor</fullName>
    </recommendedName>
</protein>
<feature type="domain" description="G-protein coupled receptors family 1 profile" evidence="14">
    <location>
        <begin position="48"/>
        <end position="306"/>
    </location>
</feature>
<dbReference type="InterPro" id="IPR000248">
    <property type="entry name" value="ATII_rcpt"/>
</dbReference>
<evidence type="ECO:0000256" key="3">
    <source>
        <dbReference type="ARBA" id="ARBA00022692"/>
    </source>
</evidence>
<evidence type="ECO:0000256" key="7">
    <source>
        <dbReference type="ARBA" id="ARBA00023157"/>
    </source>
</evidence>
<keyword evidence="7" id="KW-1015">Disulfide bond</keyword>
<dbReference type="OrthoDB" id="8804420at2759"/>
<dbReference type="PROSITE" id="PS00237">
    <property type="entry name" value="G_PROTEIN_RECEP_F1_1"/>
    <property type="match status" value="1"/>
</dbReference>
<dbReference type="GO" id="GO:0001596">
    <property type="term" value="F:angiotensin type I receptor activity"/>
    <property type="evidence" value="ECO:0007669"/>
    <property type="project" value="UniProtKB-UniRule"/>
</dbReference>
<keyword evidence="8 12" id="KW-0675">Receptor</keyword>
<dbReference type="GO" id="GO:0016493">
    <property type="term" value="F:C-C chemokine receptor activity"/>
    <property type="evidence" value="ECO:0007669"/>
    <property type="project" value="TreeGrafter"/>
</dbReference>
<dbReference type="SMART" id="SM01381">
    <property type="entry name" value="7TM_GPCR_Srsx"/>
    <property type="match status" value="1"/>
</dbReference>
<comment type="subcellular location">
    <subcellularLocation>
        <location evidence="1 13">Cell membrane</location>
        <topology evidence="1 13">Multi-pass membrane protein</topology>
    </subcellularLocation>
</comment>
<sequence length="362" mass="41198">MEETMLNNSMEDTSVKANLTCIIGGRYTYIFLMIPVVYSIIFVTGVLGNSMVIIVIYYYLKLKTVANIFLLNLALADLTFVITLPLWAASTAMEYHWPFGVFLCKMSATVLLLNMNASIFLVTCLSIDRYLAIVHPMKSRTKRTLVHAWMACIMVWILAGLASLPAMFFRDAVHYSDWNKTICAFHYPKQYRNQWVFGLALLKNLLGFLIPLLIILICYSLILKSLVQAYQIERSKPVSNEAFKLIKAVVVSFILCWLPFQIFAFMDVLSQLKVIKSCHIPEVIDTSIPFTICVAYFNSCLNPILYGLVGRNFREKFFLLLRCVPPKIRSHPRLSTKMSSLSYHTIESLNAVTKKSASSSEL</sequence>
<dbReference type="PRINTS" id="PR00237">
    <property type="entry name" value="GPCRRHODOPSN"/>
</dbReference>
<evidence type="ECO:0000256" key="4">
    <source>
        <dbReference type="ARBA" id="ARBA00022989"/>
    </source>
</evidence>
<dbReference type="GO" id="GO:0006955">
    <property type="term" value="P:immune response"/>
    <property type="evidence" value="ECO:0007669"/>
    <property type="project" value="TreeGrafter"/>
</dbReference>
<feature type="transmembrane region" description="Helical" evidence="13">
    <location>
        <begin position="205"/>
        <end position="227"/>
    </location>
</feature>
<comment type="similarity">
    <text evidence="12">Belongs to the G-protein coupled receptor 1 family.</text>
</comment>
<feature type="transmembrane region" description="Helical" evidence="13">
    <location>
        <begin position="286"/>
        <end position="309"/>
    </location>
</feature>
<feature type="transmembrane region" description="Helical" evidence="13">
    <location>
        <begin position="248"/>
        <end position="266"/>
    </location>
</feature>
<feature type="transmembrane region" description="Helical" evidence="13">
    <location>
        <begin position="108"/>
        <end position="127"/>
    </location>
</feature>
<evidence type="ECO:0000256" key="10">
    <source>
        <dbReference type="ARBA" id="ARBA00023224"/>
    </source>
</evidence>
<dbReference type="GO" id="GO:0009897">
    <property type="term" value="C:external side of plasma membrane"/>
    <property type="evidence" value="ECO:0007669"/>
    <property type="project" value="TreeGrafter"/>
</dbReference>
<dbReference type="Gene3D" id="1.20.1070.10">
    <property type="entry name" value="Rhodopsin 7-helix transmembrane proteins"/>
    <property type="match status" value="1"/>
</dbReference>
<evidence type="ECO:0000313" key="15">
    <source>
        <dbReference type="EMBL" id="GCB60197.1"/>
    </source>
</evidence>
<gene>
    <name evidence="15" type="ORF">scyTo_0014127</name>
</gene>
<keyword evidence="6 13" id="KW-0472">Membrane</keyword>
<dbReference type="PANTHER" id="PTHR10489">
    <property type="entry name" value="CELL ADHESION MOLECULE"/>
    <property type="match status" value="1"/>
</dbReference>
<dbReference type="InterPro" id="IPR000276">
    <property type="entry name" value="GPCR_Rhodpsn"/>
</dbReference>
<proteinExistence type="inferred from homology"/>
<comment type="caution">
    <text evidence="15">The sequence shown here is derived from an EMBL/GenBank/DDBJ whole genome shotgun (WGS) entry which is preliminary data.</text>
</comment>
<evidence type="ECO:0000313" key="16">
    <source>
        <dbReference type="Proteomes" id="UP000288216"/>
    </source>
</evidence>
<feature type="transmembrane region" description="Helical" evidence="13">
    <location>
        <begin position="148"/>
        <end position="169"/>
    </location>
</feature>
<dbReference type="GO" id="GO:0019722">
    <property type="term" value="P:calcium-mediated signaling"/>
    <property type="evidence" value="ECO:0007669"/>
    <property type="project" value="TreeGrafter"/>
</dbReference>
<dbReference type="Pfam" id="PF00001">
    <property type="entry name" value="7tm_1"/>
    <property type="match status" value="1"/>
</dbReference>
<accession>A0A401NH56</accession>
<dbReference type="InterPro" id="IPR050119">
    <property type="entry name" value="CCR1-9-like"/>
</dbReference>
<dbReference type="GO" id="GO:0007204">
    <property type="term" value="P:positive regulation of cytosolic calcium ion concentration"/>
    <property type="evidence" value="ECO:0007669"/>
    <property type="project" value="TreeGrafter"/>
</dbReference>
<dbReference type="GO" id="GO:0004945">
    <property type="term" value="F:angiotensin type II receptor activity"/>
    <property type="evidence" value="ECO:0007669"/>
    <property type="project" value="UniProtKB-UniRule"/>
</dbReference>
<organism evidence="15 16">
    <name type="scientific">Scyliorhinus torazame</name>
    <name type="common">Cloudy catshark</name>
    <name type="synonym">Catulus torazame</name>
    <dbReference type="NCBI Taxonomy" id="75743"/>
    <lineage>
        <taxon>Eukaryota</taxon>
        <taxon>Metazoa</taxon>
        <taxon>Chordata</taxon>
        <taxon>Craniata</taxon>
        <taxon>Vertebrata</taxon>
        <taxon>Chondrichthyes</taxon>
        <taxon>Elasmobranchii</taxon>
        <taxon>Galeomorphii</taxon>
        <taxon>Galeoidea</taxon>
        <taxon>Carcharhiniformes</taxon>
        <taxon>Scyliorhinidae</taxon>
        <taxon>Scyliorhinus</taxon>
    </lineage>
</organism>
<name>A0A401NH56_SCYTO</name>
<dbReference type="GO" id="GO:0030593">
    <property type="term" value="P:neutrophil chemotaxis"/>
    <property type="evidence" value="ECO:0007669"/>
    <property type="project" value="TreeGrafter"/>
</dbReference>
<dbReference type="STRING" id="75743.A0A401NH56"/>
<comment type="function">
    <text evidence="11">Receptor for angiotensin II, a vasoconstricting peptide, which acts as a key regulator of blood pressure and sodium retention by the kidney. The activated receptor in turn couples to G-alpha proteins G(q) (GNAQ, GNA11, GNA14 or GNA15) and thus activates phospholipase C and increases the cytosolic Ca(2+) concentrations, which in turn triggers cellular responses such as stimulation of protein kinase C.</text>
</comment>
<evidence type="ECO:0000256" key="1">
    <source>
        <dbReference type="ARBA" id="ARBA00004651"/>
    </source>
</evidence>
<feature type="transmembrane region" description="Helical" evidence="13">
    <location>
        <begin position="67"/>
        <end position="88"/>
    </location>
</feature>
<keyword evidence="10 12" id="KW-0807">Transducer</keyword>
<dbReference type="InterPro" id="IPR000190">
    <property type="entry name" value="ATII_AT1_rcpt"/>
</dbReference>
<dbReference type="Proteomes" id="UP000288216">
    <property type="component" value="Unassembled WGS sequence"/>
</dbReference>
<keyword evidence="3 12" id="KW-0812">Transmembrane</keyword>
<dbReference type="PRINTS" id="PR00635">
    <property type="entry name" value="ANGIOTENSN1R"/>
</dbReference>
<evidence type="ECO:0000256" key="11">
    <source>
        <dbReference type="ARBA" id="ARBA00046119"/>
    </source>
</evidence>
<evidence type="ECO:0000256" key="9">
    <source>
        <dbReference type="ARBA" id="ARBA00023180"/>
    </source>
</evidence>
<evidence type="ECO:0000256" key="6">
    <source>
        <dbReference type="ARBA" id="ARBA00023136"/>
    </source>
</evidence>
<dbReference type="PRINTS" id="PR00241">
    <property type="entry name" value="ANGIOTENSINR"/>
</dbReference>
<dbReference type="EMBL" id="BFAA01007467">
    <property type="protein sequence ID" value="GCB60197.1"/>
    <property type="molecule type" value="Genomic_DNA"/>
</dbReference>
<keyword evidence="4 13" id="KW-1133">Transmembrane helix</keyword>
<evidence type="ECO:0000256" key="5">
    <source>
        <dbReference type="ARBA" id="ARBA00023040"/>
    </source>
</evidence>
<dbReference type="GO" id="GO:0019957">
    <property type="term" value="F:C-C chemokine binding"/>
    <property type="evidence" value="ECO:0007669"/>
    <property type="project" value="TreeGrafter"/>
</dbReference>
<feature type="transmembrane region" description="Helical" evidence="13">
    <location>
        <begin position="36"/>
        <end position="60"/>
    </location>
</feature>
<evidence type="ECO:0000256" key="13">
    <source>
        <dbReference type="RuleBase" id="RU368058"/>
    </source>
</evidence>
<evidence type="ECO:0000256" key="8">
    <source>
        <dbReference type="ARBA" id="ARBA00023170"/>
    </source>
</evidence>
<dbReference type="OMA" id="FIKHANV"/>
<keyword evidence="5 12" id="KW-0297">G-protein coupled receptor</keyword>
<keyword evidence="2 13" id="KW-1003">Cell membrane</keyword>